<dbReference type="AlphaFoldDB" id="A0A4Y2JDU6"/>
<dbReference type="Proteomes" id="UP000499080">
    <property type="component" value="Unassembled WGS sequence"/>
</dbReference>
<keyword evidence="2" id="KW-1185">Reference proteome</keyword>
<sequence>IYSAKQLKEQLIALSEEEASKLHKWSSNCIELLANSEVSDGDVSFTIPDETKAQDFRGDLKSTL</sequence>
<gene>
    <name evidence="1" type="ORF">AVEN_90119_1</name>
</gene>
<dbReference type="EMBL" id="BGPR01189977">
    <property type="protein sequence ID" value="GBM88473.1"/>
    <property type="molecule type" value="Genomic_DNA"/>
</dbReference>
<dbReference type="OrthoDB" id="6436818at2759"/>
<protein>
    <submittedName>
        <fullName evidence="1">Uncharacterized protein</fullName>
    </submittedName>
</protein>
<accession>A0A4Y2JDU6</accession>
<name>A0A4Y2JDU6_ARAVE</name>
<feature type="non-terminal residue" evidence="1">
    <location>
        <position position="1"/>
    </location>
</feature>
<reference evidence="1 2" key="1">
    <citation type="journal article" date="2019" name="Sci. Rep.">
        <title>Orb-weaving spider Araneus ventricosus genome elucidates the spidroin gene catalogue.</title>
        <authorList>
            <person name="Kono N."/>
            <person name="Nakamura H."/>
            <person name="Ohtoshi R."/>
            <person name="Moran D.A.P."/>
            <person name="Shinohara A."/>
            <person name="Yoshida Y."/>
            <person name="Fujiwara M."/>
            <person name="Mori M."/>
            <person name="Tomita M."/>
            <person name="Arakawa K."/>
        </authorList>
    </citation>
    <scope>NUCLEOTIDE SEQUENCE [LARGE SCALE GENOMIC DNA]</scope>
</reference>
<evidence type="ECO:0000313" key="1">
    <source>
        <dbReference type="EMBL" id="GBM88473.1"/>
    </source>
</evidence>
<organism evidence="1 2">
    <name type="scientific">Araneus ventricosus</name>
    <name type="common">Orbweaver spider</name>
    <name type="synonym">Epeira ventricosa</name>
    <dbReference type="NCBI Taxonomy" id="182803"/>
    <lineage>
        <taxon>Eukaryota</taxon>
        <taxon>Metazoa</taxon>
        <taxon>Ecdysozoa</taxon>
        <taxon>Arthropoda</taxon>
        <taxon>Chelicerata</taxon>
        <taxon>Arachnida</taxon>
        <taxon>Araneae</taxon>
        <taxon>Araneomorphae</taxon>
        <taxon>Entelegynae</taxon>
        <taxon>Araneoidea</taxon>
        <taxon>Araneidae</taxon>
        <taxon>Araneus</taxon>
    </lineage>
</organism>
<proteinExistence type="predicted"/>
<comment type="caution">
    <text evidence="1">The sequence shown here is derived from an EMBL/GenBank/DDBJ whole genome shotgun (WGS) entry which is preliminary data.</text>
</comment>
<evidence type="ECO:0000313" key="2">
    <source>
        <dbReference type="Proteomes" id="UP000499080"/>
    </source>
</evidence>